<evidence type="ECO:0000256" key="6">
    <source>
        <dbReference type="ARBA" id="ARBA00023157"/>
    </source>
</evidence>
<name>A0AAE4MIS2_9EURY</name>
<dbReference type="SUPFAM" id="SSF52833">
    <property type="entry name" value="Thioredoxin-like"/>
    <property type="match status" value="1"/>
</dbReference>
<feature type="active site" description="Cysteine sulfenic acid (-SOH) intermediate; for peroxidase activity" evidence="11">
    <location>
        <position position="48"/>
    </location>
</feature>
<evidence type="ECO:0000256" key="7">
    <source>
        <dbReference type="ARBA" id="ARBA00023284"/>
    </source>
</evidence>
<comment type="similarity">
    <text evidence="9">Belongs to the peroxiredoxin family. BCP/PrxQ subfamily.</text>
</comment>
<evidence type="ECO:0000259" key="12">
    <source>
        <dbReference type="PROSITE" id="PS51352"/>
    </source>
</evidence>
<dbReference type="GO" id="GO:0045454">
    <property type="term" value="P:cell redox homeostasis"/>
    <property type="evidence" value="ECO:0007669"/>
    <property type="project" value="TreeGrafter"/>
</dbReference>
<dbReference type="PROSITE" id="PS51352">
    <property type="entry name" value="THIOREDOXIN_2"/>
    <property type="match status" value="1"/>
</dbReference>
<keyword evidence="3" id="KW-0575">Peroxidase</keyword>
<keyword evidence="4" id="KW-0049">Antioxidant</keyword>
<dbReference type="GO" id="GO:0034599">
    <property type="term" value="P:cellular response to oxidative stress"/>
    <property type="evidence" value="ECO:0007669"/>
    <property type="project" value="TreeGrafter"/>
</dbReference>
<dbReference type="RefSeq" id="WP_338099202.1">
    <property type="nucleotide sequence ID" value="NZ_JAWDKD010000013.1"/>
</dbReference>
<keyword evidence="6" id="KW-1015">Disulfide bond</keyword>
<dbReference type="PIRSF" id="PIRSF000239">
    <property type="entry name" value="AHPC"/>
    <property type="match status" value="1"/>
</dbReference>
<dbReference type="AlphaFoldDB" id="A0AAE4MIS2"/>
<dbReference type="EC" id="1.11.1.24" evidence="2"/>
<dbReference type="Proteomes" id="UP001271789">
    <property type="component" value="Unassembled WGS sequence"/>
</dbReference>
<evidence type="ECO:0000256" key="4">
    <source>
        <dbReference type="ARBA" id="ARBA00022862"/>
    </source>
</evidence>
<gene>
    <name evidence="13" type="primary">bcp</name>
    <name evidence="13" type="ORF">MsAg5_06470</name>
</gene>
<dbReference type="CDD" id="cd03017">
    <property type="entry name" value="PRX_BCP"/>
    <property type="match status" value="1"/>
</dbReference>
<dbReference type="NCBIfam" id="NF006960">
    <property type="entry name" value="PRK09437.1"/>
    <property type="match status" value="1"/>
</dbReference>
<dbReference type="InterPro" id="IPR024706">
    <property type="entry name" value="Peroxiredoxin_AhpC-typ"/>
</dbReference>
<dbReference type="InterPro" id="IPR036249">
    <property type="entry name" value="Thioredoxin-like_sf"/>
</dbReference>
<dbReference type="GO" id="GO:0008379">
    <property type="term" value="F:thioredoxin peroxidase activity"/>
    <property type="evidence" value="ECO:0007669"/>
    <property type="project" value="TreeGrafter"/>
</dbReference>
<evidence type="ECO:0000256" key="2">
    <source>
        <dbReference type="ARBA" id="ARBA00013017"/>
    </source>
</evidence>
<comment type="subunit">
    <text evidence="1">Monomer.</text>
</comment>
<evidence type="ECO:0000256" key="11">
    <source>
        <dbReference type="PIRSR" id="PIRSR000239-1"/>
    </source>
</evidence>
<evidence type="ECO:0000256" key="3">
    <source>
        <dbReference type="ARBA" id="ARBA00022559"/>
    </source>
</evidence>
<evidence type="ECO:0000256" key="5">
    <source>
        <dbReference type="ARBA" id="ARBA00023002"/>
    </source>
</evidence>
<evidence type="ECO:0000256" key="10">
    <source>
        <dbReference type="ARBA" id="ARBA00049091"/>
    </source>
</evidence>
<dbReference type="PANTHER" id="PTHR42801">
    <property type="entry name" value="THIOREDOXIN-DEPENDENT PEROXIDE REDUCTASE"/>
    <property type="match status" value="1"/>
</dbReference>
<dbReference type="InterPro" id="IPR050924">
    <property type="entry name" value="Peroxiredoxin_BCP/PrxQ"/>
</dbReference>
<accession>A0AAE4MIS2</accession>
<evidence type="ECO:0000256" key="1">
    <source>
        <dbReference type="ARBA" id="ARBA00011245"/>
    </source>
</evidence>
<evidence type="ECO:0000313" key="13">
    <source>
        <dbReference type="EMBL" id="MDV0446791.1"/>
    </source>
</evidence>
<dbReference type="InterPro" id="IPR000866">
    <property type="entry name" value="AhpC/TSA"/>
</dbReference>
<comment type="caution">
    <text evidence="13">The sequence shown here is derived from an EMBL/GenBank/DDBJ whole genome shotgun (WGS) entry which is preliminary data.</text>
</comment>
<evidence type="ECO:0000313" key="14">
    <source>
        <dbReference type="Proteomes" id="UP001271789"/>
    </source>
</evidence>
<comment type="catalytic activity">
    <reaction evidence="10">
        <text>a hydroperoxide + [thioredoxin]-dithiol = an alcohol + [thioredoxin]-disulfide + H2O</text>
        <dbReference type="Rhea" id="RHEA:62620"/>
        <dbReference type="Rhea" id="RHEA-COMP:10698"/>
        <dbReference type="Rhea" id="RHEA-COMP:10700"/>
        <dbReference type="ChEBI" id="CHEBI:15377"/>
        <dbReference type="ChEBI" id="CHEBI:29950"/>
        <dbReference type="ChEBI" id="CHEBI:30879"/>
        <dbReference type="ChEBI" id="CHEBI:35924"/>
        <dbReference type="ChEBI" id="CHEBI:50058"/>
        <dbReference type="EC" id="1.11.1.24"/>
    </reaction>
</comment>
<keyword evidence="14" id="KW-1185">Reference proteome</keyword>
<keyword evidence="7" id="KW-0676">Redox-active center</keyword>
<evidence type="ECO:0000256" key="8">
    <source>
        <dbReference type="ARBA" id="ARBA00032824"/>
    </source>
</evidence>
<dbReference type="Pfam" id="PF00578">
    <property type="entry name" value="AhpC-TSA"/>
    <property type="match status" value="1"/>
</dbReference>
<dbReference type="EMBL" id="JAWDKD010000013">
    <property type="protein sequence ID" value="MDV0446791.1"/>
    <property type="molecule type" value="Genomic_DNA"/>
</dbReference>
<dbReference type="PANTHER" id="PTHR42801:SF4">
    <property type="entry name" value="AHPC_TSA FAMILY PROTEIN"/>
    <property type="match status" value="1"/>
</dbReference>
<dbReference type="GO" id="GO:0005737">
    <property type="term" value="C:cytoplasm"/>
    <property type="evidence" value="ECO:0007669"/>
    <property type="project" value="TreeGrafter"/>
</dbReference>
<keyword evidence="5" id="KW-0560">Oxidoreductase</keyword>
<proteinExistence type="inferred from homology"/>
<sequence>MPTSSLKAGDSAPAVCLLNQESQKTCLKDFLGKWIVFYFYPKDNTGGCTKEAIAFSELKDQFEKEGAIIIGVSKDSVASHQKFTEKRELKIMLLSDEELVANKAFDVWQLKKFMGKENMGTVRTTFLIDPDGNISKIWNNVKVDGHADAVLDELKKQKQNK</sequence>
<dbReference type="InterPro" id="IPR013766">
    <property type="entry name" value="Thioredoxin_domain"/>
</dbReference>
<protein>
    <recommendedName>
        <fullName evidence="2">thioredoxin-dependent peroxiredoxin</fullName>
        <ecNumber evidence="2">1.11.1.24</ecNumber>
    </recommendedName>
    <alternativeName>
        <fullName evidence="8">Thioredoxin peroxidase</fullName>
    </alternativeName>
</protein>
<reference evidence="13" key="1">
    <citation type="submission" date="2023-06" db="EMBL/GenBank/DDBJ databases">
        <title>Genome sequence of Methanosarcinaceae archaeon Ag5.</title>
        <authorList>
            <person name="Protasov E."/>
            <person name="Platt K."/>
            <person name="Poehlein A."/>
            <person name="Daniel R."/>
            <person name="Brune A."/>
        </authorList>
    </citation>
    <scope>NUCLEOTIDE SEQUENCE</scope>
    <source>
        <strain evidence="13">Ag5</strain>
    </source>
</reference>
<evidence type="ECO:0000256" key="9">
    <source>
        <dbReference type="ARBA" id="ARBA00038489"/>
    </source>
</evidence>
<dbReference type="FunFam" id="3.40.30.10:FF:000007">
    <property type="entry name" value="Thioredoxin-dependent thiol peroxidase"/>
    <property type="match status" value="1"/>
</dbReference>
<dbReference type="Gene3D" id="3.40.30.10">
    <property type="entry name" value="Glutaredoxin"/>
    <property type="match status" value="1"/>
</dbReference>
<feature type="domain" description="Thioredoxin" evidence="12">
    <location>
        <begin position="6"/>
        <end position="159"/>
    </location>
</feature>
<organism evidence="13 14">
    <name type="scientific">Methanolapillus africanus</name>
    <dbReference type="NCBI Taxonomy" id="3028297"/>
    <lineage>
        <taxon>Archaea</taxon>
        <taxon>Methanobacteriati</taxon>
        <taxon>Methanobacteriota</taxon>
        <taxon>Stenosarchaea group</taxon>
        <taxon>Methanomicrobia</taxon>
        <taxon>Methanosarcinales</taxon>
        <taxon>Methanosarcinaceae</taxon>
        <taxon>Methanolapillus</taxon>
    </lineage>
</organism>